<comment type="caution">
    <text evidence="2">The sequence shown here is derived from an EMBL/GenBank/DDBJ whole genome shotgun (WGS) entry which is preliminary data.</text>
</comment>
<evidence type="ECO:0000256" key="1">
    <source>
        <dbReference type="SAM" id="MobiDB-lite"/>
    </source>
</evidence>
<accession>A0A7K8XER1</accession>
<sequence length="213" mass="23174">MQGIPCDLSSTISTGSFLTSETVGASPVDTGLSADSIEDGVLRDTANCPWSSSLPLTFQPRQENLAGAPETQLPERHMSIYQGSLVQQILGKQTGDLNTCSGNSTCFKALTAELDFPEIEMHFSNFHHQVFQPLEPSLDSDTSSSCSQNRIPQESREFSKTSTFSTKTQDMSTSLEVGNSAWKAQRSSLPLSLETNWPKNIASGQETVKENMT</sequence>
<dbReference type="AlphaFoldDB" id="A0A7K8XER1"/>
<feature type="non-terminal residue" evidence="2">
    <location>
        <position position="213"/>
    </location>
</feature>
<evidence type="ECO:0000313" key="3">
    <source>
        <dbReference type="Proteomes" id="UP000583613"/>
    </source>
</evidence>
<name>A0A7K8XER1_9PICI</name>
<dbReference type="Proteomes" id="UP000583613">
    <property type="component" value="Unassembled WGS sequence"/>
</dbReference>
<organism evidence="2 3">
    <name type="scientific">Eubucco bourcierii</name>
    <name type="common">red-headed barbet</name>
    <dbReference type="NCBI Taxonomy" id="91767"/>
    <lineage>
        <taxon>Eukaryota</taxon>
        <taxon>Metazoa</taxon>
        <taxon>Chordata</taxon>
        <taxon>Craniata</taxon>
        <taxon>Vertebrata</taxon>
        <taxon>Euteleostomi</taxon>
        <taxon>Archelosauria</taxon>
        <taxon>Archosauria</taxon>
        <taxon>Dinosauria</taxon>
        <taxon>Saurischia</taxon>
        <taxon>Theropoda</taxon>
        <taxon>Coelurosauria</taxon>
        <taxon>Aves</taxon>
        <taxon>Neognathae</taxon>
        <taxon>Neoaves</taxon>
        <taxon>Telluraves</taxon>
        <taxon>Coraciimorphae</taxon>
        <taxon>Piciformes</taxon>
        <taxon>Ramphastidae</taxon>
        <taxon>Eubucco</taxon>
    </lineage>
</organism>
<reference evidence="2 3" key="1">
    <citation type="submission" date="2019-09" db="EMBL/GenBank/DDBJ databases">
        <title>Bird 10,000 Genomes (B10K) Project - Family phase.</title>
        <authorList>
            <person name="Zhang G."/>
        </authorList>
    </citation>
    <scope>NUCLEOTIDE SEQUENCE [LARGE SCALE GENOMIC DNA]</scope>
    <source>
        <strain evidence="2">B10K-DU-001-04</strain>
        <tissue evidence="2">Muscle</tissue>
    </source>
</reference>
<evidence type="ECO:0000313" key="2">
    <source>
        <dbReference type="EMBL" id="NXF89813.1"/>
    </source>
</evidence>
<proteinExistence type="predicted"/>
<feature type="region of interest" description="Disordered" evidence="1">
    <location>
        <begin position="137"/>
        <end position="179"/>
    </location>
</feature>
<protein>
    <submittedName>
        <fullName evidence="2">CE295 protein</fullName>
    </submittedName>
</protein>
<dbReference type="OrthoDB" id="9390335at2759"/>
<feature type="non-terminal residue" evidence="2">
    <location>
        <position position="1"/>
    </location>
</feature>
<gene>
    <name evidence="2" type="primary">Cep295_5</name>
    <name evidence="2" type="ORF">EUBBOU_R15568</name>
</gene>
<dbReference type="EMBL" id="VWZE01009681">
    <property type="protein sequence ID" value="NXF89813.1"/>
    <property type="molecule type" value="Genomic_DNA"/>
</dbReference>
<keyword evidence="3" id="KW-1185">Reference proteome</keyword>
<feature type="compositionally biased region" description="Low complexity" evidence="1">
    <location>
        <begin position="137"/>
        <end position="147"/>
    </location>
</feature>